<dbReference type="VEuPathDB" id="FungiDB:H310_11194"/>
<dbReference type="Proteomes" id="UP000285060">
    <property type="component" value="Unassembled WGS sequence"/>
</dbReference>
<keyword evidence="1" id="KW-1133">Transmembrane helix</keyword>
<name>A0A418AJL8_9STRA</name>
<organism evidence="2 3">
    <name type="scientific">Aphanomyces invadans</name>
    <dbReference type="NCBI Taxonomy" id="157072"/>
    <lineage>
        <taxon>Eukaryota</taxon>
        <taxon>Sar</taxon>
        <taxon>Stramenopiles</taxon>
        <taxon>Oomycota</taxon>
        <taxon>Saprolegniomycetes</taxon>
        <taxon>Saprolegniales</taxon>
        <taxon>Verrucalvaceae</taxon>
        <taxon>Aphanomyces</taxon>
    </lineage>
</organism>
<feature type="transmembrane region" description="Helical" evidence="1">
    <location>
        <begin position="471"/>
        <end position="493"/>
    </location>
</feature>
<evidence type="ECO:0000313" key="3">
    <source>
        <dbReference type="Proteomes" id="UP000285060"/>
    </source>
</evidence>
<feature type="transmembrane region" description="Helical" evidence="1">
    <location>
        <begin position="377"/>
        <end position="396"/>
    </location>
</feature>
<keyword evidence="1" id="KW-0812">Transmembrane</keyword>
<dbReference type="EMBL" id="QUSY01001732">
    <property type="protein sequence ID" value="RHY23844.1"/>
    <property type="molecule type" value="Genomic_DNA"/>
</dbReference>
<comment type="caution">
    <text evidence="2">The sequence shown here is derived from an EMBL/GenBank/DDBJ whole genome shotgun (WGS) entry which is preliminary data.</text>
</comment>
<accession>A0A418AJL8</accession>
<reference evidence="2 3" key="1">
    <citation type="submission" date="2018-08" db="EMBL/GenBank/DDBJ databases">
        <title>Aphanomyces genome sequencing and annotation.</title>
        <authorList>
            <person name="Minardi D."/>
            <person name="Oidtmann B."/>
            <person name="Van Der Giezen M."/>
            <person name="Studholme D.J."/>
        </authorList>
    </citation>
    <scope>NUCLEOTIDE SEQUENCE [LARGE SCALE GENOMIC DNA]</scope>
    <source>
        <strain evidence="2 3">NJM0002</strain>
    </source>
</reference>
<protein>
    <submittedName>
        <fullName evidence="2">Uncharacterized protein</fullName>
    </submittedName>
</protein>
<feature type="transmembrane region" description="Helical" evidence="1">
    <location>
        <begin position="277"/>
        <end position="295"/>
    </location>
</feature>
<keyword evidence="3" id="KW-1185">Reference proteome</keyword>
<proteinExistence type="predicted"/>
<keyword evidence="1" id="KW-0472">Membrane</keyword>
<gene>
    <name evidence="2" type="ORF">DYB32_009048</name>
</gene>
<evidence type="ECO:0000313" key="2">
    <source>
        <dbReference type="EMBL" id="RHY23844.1"/>
    </source>
</evidence>
<sequence length="673" mass="75479">MALPVQGCTKRVRGFLKARGPQIFGTTTAVICAVCMVLDVAINNWDLNDYIGNAKTFFTPVLTKVASANDLKHYFSFPTDASPYSVSSAGRFILNHSLAAIHAREKSHYFLAAGSFVVLDKVNDICRHLADVYPVPPGAKTTQLGHVLDELVHVRGPTLYNLFMGPSPPPPAGSNAKQLAELGYRPARVDADMRLTTAIPIPTHGVVVRTNLSMYRFNARSFCTGCLPIMEMGVDRCTVQIQFNATTQVLTVQSSKPIYGQKRALGMMLSRSNATTFALWVRFTCVVYLVVSFSTSRKTVRWTNRSTLSTWYEKLGYMVSPTLYRYPSNAFSLSFMSFNSDVFVGLYLVAVLLDETSSAVFARSLYRWNKGANDSFVVLRLWSINIRMLWFNCFVLKVLKRGASLVSTARHTGANHVVGFFNFSSVTCIYFASIFLLQRDKFTDFINADYTAVDTRDNILDGLSVNFFESWFVRTYTGQLVALVINLIVVLCLDHAINRSWWRNVAQNSLGRQLMFNTTAIVSDLGYKFIEVPNYDGKAISLHVRALCTVHWYLSCFTLKFGLPEHHRKYAAMKFSKKSAAMEDGHSRKTVGDRNLATMRRYFVRSAPDCIPEDEAGGGSHDKQRENSAMFHEMYLLCQDDDGNISLCNHEKDAVQVLSMEVKIMADALYTVA</sequence>
<evidence type="ECO:0000256" key="1">
    <source>
        <dbReference type="SAM" id="Phobius"/>
    </source>
</evidence>
<feature type="transmembrane region" description="Helical" evidence="1">
    <location>
        <begin position="417"/>
        <end position="437"/>
    </location>
</feature>
<feature type="transmembrane region" description="Helical" evidence="1">
    <location>
        <begin position="330"/>
        <end position="353"/>
    </location>
</feature>
<dbReference type="AlphaFoldDB" id="A0A418AJL8"/>